<evidence type="ECO:0000256" key="5">
    <source>
        <dbReference type="PIRSR" id="PIRSR018169-1"/>
    </source>
</evidence>
<keyword evidence="2 4" id="KW-0442">Lipid degradation</keyword>
<proteinExistence type="inferred from homology"/>
<comment type="catalytic activity">
    <reaction evidence="4">
        <text>a 1-O-alkyl-2-acetyl-sn-glycero-3-phosphocholine + H2O = a 1-O-alkyl-sn-glycero-3-phosphocholine + acetate + H(+)</text>
        <dbReference type="Rhea" id="RHEA:17777"/>
        <dbReference type="ChEBI" id="CHEBI:15377"/>
        <dbReference type="ChEBI" id="CHEBI:15378"/>
        <dbReference type="ChEBI" id="CHEBI:30089"/>
        <dbReference type="ChEBI" id="CHEBI:30909"/>
        <dbReference type="ChEBI" id="CHEBI:36707"/>
        <dbReference type="EC" id="3.1.1.47"/>
    </reaction>
</comment>
<accession>A0AAW0QTQ7</accession>
<evidence type="ECO:0000256" key="4">
    <source>
        <dbReference type="PIRNR" id="PIRNR018169"/>
    </source>
</evidence>
<evidence type="ECO:0000256" key="3">
    <source>
        <dbReference type="ARBA" id="ARBA00023098"/>
    </source>
</evidence>
<feature type="active site" description="Nucleophile" evidence="5">
    <location>
        <position position="345"/>
    </location>
</feature>
<dbReference type="Gene3D" id="3.40.50.1820">
    <property type="entry name" value="alpha/beta hydrolase"/>
    <property type="match status" value="1"/>
</dbReference>
<reference evidence="7 8" key="1">
    <citation type="submission" date="2023-01" db="EMBL/GenBank/DDBJ databases">
        <title>Analysis of 21 Apiospora genomes using comparative genomics revels a genus with tremendous synthesis potential of carbohydrate active enzymes and secondary metabolites.</title>
        <authorList>
            <person name="Sorensen T."/>
        </authorList>
    </citation>
    <scope>NUCLEOTIDE SEQUENCE [LARGE SCALE GENOMIC DNA]</scope>
    <source>
        <strain evidence="7 8">CBS 117206</strain>
    </source>
</reference>
<evidence type="ECO:0000313" key="8">
    <source>
        <dbReference type="Proteomes" id="UP001392437"/>
    </source>
</evidence>
<sequence length="546" mass="60043">MKPFPEAPQARPATTTWAPPILRPRFTWRYVACSLAIGYVLYSFVTSRHLLAHPLPQYSGPNAVGAIDIEASASPPRLVDAAQFKATNENAFELKTVLFTLYYPASKGRHILKHHHDWIPKPVAVTAAGYAKFAHIGNFFTNALFTGAIKLLVGNIKIPAGVDLPLLDDKGITLDTSSSSSSSGILPGDDDEAEKILLKHTGRTTQEGYPVIVFSHGMASSRTDYTHYAGELASRGYVVAMLEHRDGSSPGTIIEEAGQAGETRLTFRESEVQSVEGHDLKEEEFKRAQLNFRQAEIEEAVRVLRRINSGDGADVFAANPRREGAHLHDWAGRLNVDGMIVAGHSYGATGAMQALKGGPGNELRPFRGAIILDPGKQSGRLNEDINVPILVLHSNSWSKKRSMFYGRAHFDTVRDIVIHNNAGGDLNNPDRRPSHPSWFLTSLGTSHPSVTDAPLLEPLLLSWTTGAKIDVYEGLRQYVHVSEDFLKFLADGEKRNLLAEPAEFPEYDPGRGFGTWKPGQGDDDSKEKGGDWADWRKYWQVHVAPA</sequence>
<keyword evidence="1 4" id="KW-0378">Hydrolase</keyword>
<keyword evidence="8" id="KW-1185">Reference proteome</keyword>
<comment type="similarity">
    <text evidence="4">Belongs to the serine esterase family.</text>
</comment>
<gene>
    <name evidence="7" type="ORF">PG999_006267</name>
</gene>
<feature type="compositionally biased region" description="Basic and acidic residues" evidence="6">
    <location>
        <begin position="523"/>
        <end position="532"/>
    </location>
</feature>
<dbReference type="InterPro" id="IPR016715">
    <property type="entry name" value="PAF_acetylhydro_eukaryote"/>
</dbReference>
<dbReference type="GO" id="GO:0003847">
    <property type="term" value="F:1-alkyl-2-acetylglycerophosphocholine esterase activity"/>
    <property type="evidence" value="ECO:0007669"/>
    <property type="project" value="UniProtKB-UniRule"/>
</dbReference>
<comment type="caution">
    <text evidence="7">The sequence shown here is derived from an EMBL/GenBank/DDBJ whole genome shotgun (WGS) entry which is preliminary data.</text>
</comment>
<dbReference type="EMBL" id="JAQQWP010000006">
    <property type="protein sequence ID" value="KAK8114198.1"/>
    <property type="molecule type" value="Genomic_DNA"/>
</dbReference>
<evidence type="ECO:0000256" key="6">
    <source>
        <dbReference type="SAM" id="MobiDB-lite"/>
    </source>
</evidence>
<evidence type="ECO:0000256" key="2">
    <source>
        <dbReference type="ARBA" id="ARBA00022963"/>
    </source>
</evidence>
<dbReference type="Pfam" id="PF03403">
    <property type="entry name" value="PAF-AH_p_II"/>
    <property type="match status" value="1"/>
</dbReference>
<dbReference type="InterPro" id="IPR029058">
    <property type="entry name" value="AB_hydrolase_fold"/>
</dbReference>
<dbReference type="PIRSF" id="PIRSF018169">
    <property type="entry name" value="PAF_acetylhydrolase"/>
    <property type="match status" value="1"/>
</dbReference>
<dbReference type="AlphaFoldDB" id="A0AAW0QTQ7"/>
<feature type="active site" description="Charge relay system" evidence="5">
    <location>
        <position position="447"/>
    </location>
</feature>
<keyword evidence="3 4" id="KW-0443">Lipid metabolism</keyword>
<dbReference type="GO" id="GO:0016042">
    <property type="term" value="P:lipid catabolic process"/>
    <property type="evidence" value="ECO:0007669"/>
    <property type="project" value="UniProtKB-KW"/>
</dbReference>
<dbReference type="Proteomes" id="UP001392437">
    <property type="component" value="Unassembled WGS sequence"/>
</dbReference>
<organism evidence="7 8">
    <name type="scientific">Apiospora kogelbergensis</name>
    <dbReference type="NCBI Taxonomy" id="1337665"/>
    <lineage>
        <taxon>Eukaryota</taxon>
        <taxon>Fungi</taxon>
        <taxon>Dikarya</taxon>
        <taxon>Ascomycota</taxon>
        <taxon>Pezizomycotina</taxon>
        <taxon>Sordariomycetes</taxon>
        <taxon>Xylariomycetidae</taxon>
        <taxon>Amphisphaeriales</taxon>
        <taxon>Apiosporaceae</taxon>
        <taxon>Apiospora</taxon>
    </lineage>
</organism>
<evidence type="ECO:0000256" key="1">
    <source>
        <dbReference type="ARBA" id="ARBA00022801"/>
    </source>
</evidence>
<dbReference type="PANTHER" id="PTHR10272:SF11">
    <property type="entry name" value="PHOSPHOLIPASE-RELATED"/>
    <property type="match status" value="1"/>
</dbReference>
<dbReference type="EC" id="3.1.1.47" evidence="4"/>
<name>A0AAW0QTQ7_9PEZI</name>
<feature type="active site" description="Charge relay system" evidence="5">
    <location>
        <position position="373"/>
    </location>
</feature>
<dbReference type="PANTHER" id="PTHR10272">
    <property type="entry name" value="PLATELET-ACTIVATING FACTOR ACETYLHYDROLASE"/>
    <property type="match status" value="1"/>
</dbReference>
<evidence type="ECO:0000313" key="7">
    <source>
        <dbReference type="EMBL" id="KAK8114198.1"/>
    </source>
</evidence>
<feature type="region of interest" description="Disordered" evidence="6">
    <location>
        <begin position="506"/>
        <end position="532"/>
    </location>
</feature>
<protein>
    <recommendedName>
        <fullName evidence="4">Putative phospholipase</fullName>
        <ecNumber evidence="4">3.1.1.47</ecNumber>
    </recommendedName>
</protein>
<dbReference type="SUPFAM" id="SSF53474">
    <property type="entry name" value="alpha/beta-Hydrolases"/>
    <property type="match status" value="1"/>
</dbReference>